<name>A0AAW2GS13_9HYME</name>
<evidence type="ECO:0000313" key="1">
    <source>
        <dbReference type="EMBL" id="KAL0129995.1"/>
    </source>
</evidence>
<accession>A0AAW2GS13</accession>
<dbReference type="EMBL" id="JADYXP020000002">
    <property type="protein sequence ID" value="KAL0129995.1"/>
    <property type="molecule type" value="Genomic_DNA"/>
</dbReference>
<proteinExistence type="predicted"/>
<organism evidence="1 2">
    <name type="scientific">Cardiocondyla obscurior</name>
    <dbReference type="NCBI Taxonomy" id="286306"/>
    <lineage>
        <taxon>Eukaryota</taxon>
        <taxon>Metazoa</taxon>
        <taxon>Ecdysozoa</taxon>
        <taxon>Arthropoda</taxon>
        <taxon>Hexapoda</taxon>
        <taxon>Insecta</taxon>
        <taxon>Pterygota</taxon>
        <taxon>Neoptera</taxon>
        <taxon>Endopterygota</taxon>
        <taxon>Hymenoptera</taxon>
        <taxon>Apocrita</taxon>
        <taxon>Aculeata</taxon>
        <taxon>Formicoidea</taxon>
        <taxon>Formicidae</taxon>
        <taxon>Myrmicinae</taxon>
        <taxon>Cardiocondyla</taxon>
    </lineage>
</organism>
<comment type="caution">
    <text evidence="1">The sequence shown here is derived from an EMBL/GenBank/DDBJ whole genome shotgun (WGS) entry which is preliminary data.</text>
</comment>
<dbReference type="Proteomes" id="UP001430953">
    <property type="component" value="Unassembled WGS sequence"/>
</dbReference>
<reference evidence="1 2" key="1">
    <citation type="submission" date="2023-03" db="EMBL/GenBank/DDBJ databases">
        <title>High recombination rates correlate with genetic variation in Cardiocondyla obscurior ants.</title>
        <authorList>
            <person name="Errbii M."/>
        </authorList>
    </citation>
    <scope>NUCLEOTIDE SEQUENCE [LARGE SCALE GENOMIC DNA]</scope>
    <source>
        <strain evidence="1">Alpha-2009</strain>
        <tissue evidence="1">Whole body</tissue>
    </source>
</reference>
<evidence type="ECO:0000313" key="2">
    <source>
        <dbReference type="Proteomes" id="UP001430953"/>
    </source>
</evidence>
<sequence length="135" mass="16287">MKIVGTIVTVERISQGFESLESSRRSRKLFFQTRCRLPSIHRSSRVLQDLSLSAPRKRYTCASKLKKEKKKKKTFAKEFIYYSFPRRISRAFKYRMTKLERYHFAGVRKARTRKFFVGVRLCYRMGRSRRRDLCD</sequence>
<protein>
    <submittedName>
        <fullName evidence="1">Uncharacterized protein</fullName>
    </submittedName>
</protein>
<gene>
    <name evidence="1" type="ORF">PUN28_001934</name>
</gene>
<keyword evidence="2" id="KW-1185">Reference proteome</keyword>
<dbReference type="AlphaFoldDB" id="A0AAW2GS13"/>